<protein>
    <submittedName>
        <fullName evidence="1">Uncharacterized protein</fullName>
    </submittedName>
</protein>
<accession>X1E0D0</accession>
<gene>
    <name evidence="1" type="ORF">S03H2_05537</name>
</gene>
<sequence length="64" mass="7102">MKKYLKVILLLGISLIFLTGCAVDLVVPENDVSSPASEGSSAYERYTGLKNIYQSISFMFYGFL</sequence>
<reference evidence="1" key="1">
    <citation type="journal article" date="2014" name="Front. Microbiol.">
        <title>High frequency of phylogenetically diverse reductive dehalogenase-homologous genes in deep subseafloor sedimentary metagenomes.</title>
        <authorList>
            <person name="Kawai M."/>
            <person name="Futagami T."/>
            <person name="Toyoda A."/>
            <person name="Takaki Y."/>
            <person name="Nishi S."/>
            <person name="Hori S."/>
            <person name="Arai W."/>
            <person name="Tsubouchi T."/>
            <person name="Morono Y."/>
            <person name="Uchiyama I."/>
            <person name="Ito T."/>
            <person name="Fujiyama A."/>
            <person name="Inagaki F."/>
            <person name="Takami H."/>
        </authorList>
    </citation>
    <scope>NUCLEOTIDE SEQUENCE</scope>
    <source>
        <strain evidence="1">Expedition CK06-06</strain>
    </source>
</reference>
<dbReference type="AlphaFoldDB" id="X1E0D0"/>
<dbReference type="PROSITE" id="PS51257">
    <property type="entry name" value="PROKAR_LIPOPROTEIN"/>
    <property type="match status" value="1"/>
</dbReference>
<comment type="caution">
    <text evidence="1">The sequence shown here is derived from an EMBL/GenBank/DDBJ whole genome shotgun (WGS) entry which is preliminary data.</text>
</comment>
<dbReference type="EMBL" id="BARU01002322">
    <property type="protein sequence ID" value="GAH26736.1"/>
    <property type="molecule type" value="Genomic_DNA"/>
</dbReference>
<organism evidence="1">
    <name type="scientific">marine sediment metagenome</name>
    <dbReference type="NCBI Taxonomy" id="412755"/>
    <lineage>
        <taxon>unclassified sequences</taxon>
        <taxon>metagenomes</taxon>
        <taxon>ecological metagenomes</taxon>
    </lineage>
</organism>
<name>X1E0D0_9ZZZZ</name>
<evidence type="ECO:0000313" key="1">
    <source>
        <dbReference type="EMBL" id="GAH26736.1"/>
    </source>
</evidence>
<proteinExistence type="predicted"/>